<feature type="domain" description="Lipocalin/cytosolic fatty-acid binding" evidence="9">
    <location>
        <begin position="33"/>
        <end position="167"/>
    </location>
</feature>
<evidence type="ECO:0000313" key="11">
    <source>
        <dbReference type="RefSeq" id="XP_012878672.1"/>
    </source>
</evidence>
<keyword evidence="4 8" id="KW-0732">Signal</keyword>
<evidence type="ECO:0000259" key="9">
    <source>
        <dbReference type="Pfam" id="PF00061"/>
    </source>
</evidence>
<dbReference type="PANTHER" id="PTHR11430">
    <property type="entry name" value="LIPOCALIN"/>
    <property type="match status" value="1"/>
</dbReference>
<feature type="chain" id="PRO_5013000895" evidence="8">
    <location>
        <begin position="16"/>
        <end position="180"/>
    </location>
</feature>
<proteinExistence type="inferred from homology"/>
<dbReference type="GO" id="GO:0005615">
    <property type="term" value="C:extracellular space"/>
    <property type="evidence" value="ECO:0007669"/>
    <property type="project" value="TreeGrafter"/>
</dbReference>
<evidence type="ECO:0000256" key="5">
    <source>
        <dbReference type="ARBA" id="ARBA00023106"/>
    </source>
</evidence>
<dbReference type="InterPro" id="IPR022272">
    <property type="entry name" value="Lipocalin_CS"/>
</dbReference>
<dbReference type="Gene3D" id="2.40.128.20">
    <property type="match status" value="1"/>
</dbReference>
<gene>
    <name evidence="11" type="primary">LOC105990733</name>
</gene>
<name>A0A1S3FS41_DIPOR</name>
<comment type="similarity">
    <text evidence="2 7">Belongs to the calycin superfamily. Lipocalin family.</text>
</comment>
<dbReference type="PRINTS" id="PR00179">
    <property type="entry name" value="LIPOCALIN"/>
</dbReference>
<reference evidence="11" key="1">
    <citation type="submission" date="2025-08" db="UniProtKB">
        <authorList>
            <consortium name="RefSeq"/>
        </authorList>
    </citation>
    <scope>IDENTIFICATION</scope>
    <source>
        <tissue evidence="11">Kidney</tissue>
    </source>
</reference>
<dbReference type="Pfam" id="PF00061">
    <property type="entry name" value="Lipocalin"/>
    <property type="match status" value="1"/>
</dbReference>
<dbReference type="GeneID" id="105990733"/>
<dbReference type="KEGG" id="dord:105990733"/>
<dbReference type="FunCoup" id="A0A1S3FS41">
    <property type="interactions" value="391"/>
</dbReference>
<keyword evidence="5" id="KW-0590">Pheromone-binding</keyword>
<evidence type="ECO:0000256" key="8">
    <source>
        <dbReference type="SAM" id="SignalP"/>
    </source>
</evidence>
<feature type="signal peptide" evidence="8">
    <location>
        <begin position="1"/>
        <end position="15"/>
    </location>
</feature>
<dbReference type="GO" id="GO:0036094">
    <property type="term" value="F:small molecule binding"/>
    <property type="evidence" value="ECO:0007669"/>
    <property type="project" value="InterPro"/>
</dbReference>
<dbReference type="InterPro" id="IPR002971">
    <property type="entry name" value="Maj_urinary"/>
</dbReference>
<keyword evidence="3" id="KW-0964">Secreted</keyword>
<evidence type="ECO:0000256" key="4">
    <source>
        <dbReference type="ARBA" id="ARBA00022729"/>
    </source>
</evidence>
<comment type="subcellular location">
    <subcellularLocation>
        <location evidence="1">Secreted</location>
    </subcellularLocation>
</comment>
<dbReference type="Proteomes" id="UP000081671">
    <property type="component" value="Unplaced"/>
</dbReference>
<dbReference type="PANTHER" id="PTHR11430:SF76">
    <property type="entry name" value="MAJOR URINARY PROTEIN 1-RELATED"/>
    <property type="match status" value="1"/>
</dbReference>
<dbReference type="PROSITE" id="PS00213">
    <property type="entry name" value="LIPOCALIN"/>
    <property type="match status" value="1"/>
</dbReference>
<dbReference type="STRING" id="10020.ENSDORP00000026644"/>
<dbReference type="InterPro" id="IPR000566">
    <property type="entry name" value="Lipocln_cytosolic_FA-bd_dom"/>
</dbReference>
<dbReference type="RefSeq" id="XP_012878672.1">
    <property type="nucleotide sequence ID" value="XM_013023218.1"/>
</dbReference>
<evidence type="ECO:0000256" key="7">
    <source>
        <dbReference type="RuleBase" id="RU003695"/>
    </source>
</evidence>
<evidence type="ECO:0000256" key="1">
    <source>
        <dbReference type="ARBA" id="ARBA00004613"/>
    </source>
</evidence>
<dbReference type="FunFam" id="2.40.128.20:FF:000008">
    <property type="entry name" value="Major urinary protein"/>
    <property type="match status" value="1"/>
</dbReference>
<accession>A0A1S3FS41</accession>
<organism evidence="10 11">
    <name type="scientific">Dipodomys ordii</name>
    <name type="common">Ord's kangaroo rat</name>
    <dbReference type="NCBI Taxonomy" id="10020"/>
    <lineage>
        <taxon>Eukaryota</taxon>
        <taxon>Metazoa</taxon>
        <taxon>Chordata</taxon>
        <taxon>Craniata</taxon>
        <taxon>Vertebrata</taxon>
        <taxon>Euteleostomi</taxon>
        <taxon>Mammalia</taxon>
        <taxon>Eutheria</taxon>
        <taxon>Euarchontoglires</taxon>
        <taxon>Glires</taxon>
        <taxon>Rodentia</taxon>
        <taxon>Castorimorpha</taxon>
        <taxon>Heteromyidae</taxon>
        <taxon>Dipodomyinae</taxon>
        <taxon>Dipodomys</taxon>
    </lineage>
</organism>
<dbReference type="GO" id="GO:0005550">
    <property type="term" value="F:pheromone binding"/>
    <property type="evidence" value="ECO:0007669"/>
    <property type="project" value="UniProtKB-KW"/>
</dbReference>
<dbReference type="PRINTS" id="PR01221">
    <property type="entry name" value="MAJORURINARY"/>
</dbReference>
<evidence type="ECO:0000313" key="10">
    <source>
        <dbReference type="Proteomes" id="UP000081671"/>
    </source>
</evidence>
<dbReference type="AlphaFoldDB" id="A0A1S3FS41"/>
<evidence type="ECO:0000256" key="6">
    <source>
        <dbReference type="ARBA" id="ARBA00023157"/>
    </source>
</evidence>
<evidence type="ECO:0000256" key="2">
    <source>
        <dbReference type="ARBA" id="ARBA00006889"/>
    </source>
</evidence>
<dbReference type="InterPro" id="IPR012674">
    <property type="entry name" value="Calycin"/>
</dbReference>
<evidence type="ECO:0000256" key="3">
    <source>
        <dbReference type="ARBA" id="ARBA00022525"/>
    </source>
</evidence>
<protein>
    <submittedName>
        <fullName evidence="11">Allergen Fel d 4-like</fullName>
    </submittedName>
</protein>
<dbReference type="SUPFAM" id="SSF50814">
    <property type="entry name" value="Lipocalins"/>
    <property type="match status" value="1"/>
</dbReference>
<keyword evidence="10" id="KW-1185">Reference proteome</keyword>
<keyword evidence="6" id="KW-1015">Disulfide bond</keyword>
<dbReference type="InParanoid" id="A0A1S3FS41"/>
<dbReference type="InterPro" id="IPR002345">
    <property type="entry name" value="Lipocalin"/>
</dbReference>
<dbReference type="OrthoDB" id="9048943at2759"/>
<sequence length="180" mass="20738">MKLLLLYLGLSLVCANNEGEMEVAKNFDPSKITGKWFTILLGSDQKEKIEENGSMRVFVEHIDLLKNSSLFFKFHTIVNGQCTEFFVTCDKKEDGVYTVQYDGHNVYSIADVEYDEYVIILLKNEKNFQLAELYGRQPDVGIEIKKKFMAFCEKHGIVEENILDMTEVDRCLQVRSDKVA</sequence>